<evidence type="ECO:0000256" key="5">
    <source>
        <dbReference type="ARBA" id="ARBA00022490"/>
    </source>
</evidence>
<name>A0ABW1M4I2_9ACTN</name>
<evidence type="ECO:0000256" key="10">
    <source>
        <dbReference type="ARBA" id="ARBA00031323"/>
    </source>
</evidence>
<dbReference type="GO" id="GO:0032259">
    <property type="term" value="P:methylation"/>
    <property type="evidence" value="ECO:0007669"/>
    <property type="project" value="UniProtKB-KW"/>
</dbReference>
<reference evidence="14" key="1">
    <citation type="journal article" date="2019" name="Int. J. Syst. Evol. Microbiol.">
        <title>The Global Catalogue of Microorganisms (GCM) 10K type strain sequencing project: providing services to taxonomists for standard genome sequencing and annotation.</title>
        <authorList>
            <consortium name="The Broad Institute Genomics Platform"/>
            <consortium name="The Broad Institute Genome Sequencing Center for Infectious Disease"/>
            <person name="Wu L."/>
            <person name="Ma J."/>
        </authorList>
    </citation>
    <scope>NUCLEOTIDE SEQUENCE [LARGE SCALE GENOMIC DNA]</scope>
    <source>
        <strain evidence="14">JCM 12763</strain>
    </source>
</reference>
<feature type="compositionally biased region" description="Basic and acidic residues" evidence="12">
    <location>
        <begin position="275"/>
        <end position="284"/>
    </location>
</feature>
<dbReference type="PANTHER" id="PTHR11579:SF0">
    <property type="entry name" value="PROTEIN-L-ISOASPARTATE(D-ASPARTATE) O-METHYLTRANSFERASE"/>
    <property type="match status" value="1"/>
</dbReference>
<keyword evidence="8" id="KW-0949">S-adenosyl-L-methionine</keyword>
<evidence type="ECO:0000256" key="12">
    <source>
        <dbReference type="SAM" id="MobiDB-lite"/>
    </source>
</evidence>
<comment type="similarity">
    <text evidence="2">Belongs to the methyltransferase superfamily. L-isoaspartyl/D-aspartyl protein methyltransferase family.</text>
</comment>
<dbReference type="Pfam" id="PF01135">
    <property type="entry name" value="PCMT"/>
    <property type="match status" value="1"/>
</dbReference>
<evidence type="ECO:0000256" key="11">
    <source>
        <dbReference type="ARBA" id="ARBA00031350"/>
    </source>
</evidence>
<comment type="caution">
    <text evidence="13">The sequence shown here is derived from an EMBL/GenBank/DDBJ whole genome shotgun (WGS) entry which is preliminary data.</text>
</comment>
<keyword evidence="5" id="KW-0963">Cytoplasm</keyword>
<feature type="compositionally biased region" description="Low complexity" evidence="12">
    <location>
        <begin position="346"/>
        <end position="361"/>
    </location>
</feature>
<dbReference type="PANTHER" id="PTHR11579">
    <property type="entry name" value="PROTEIN-L-ISOASPARTATE O-METHYLTRANSFERASE"/>
    <property type="match status" value="1"/>
</dbReference>
<dbReference type="InterPro" id="IPR029063">
    <property type="entry name" value="SAM-dependent_MTases_sf"/>
</dbReference>
<dbReference type="EMBL" id="JBHSPT010000051">
    <property type="protein sequence ID" value="MFC6058157.1"/>
    <property type="molecule type" value="Genomic_DNA"/>
</dbReference>
<gene>
    <name evidence="13" type="ORF">ACFP50_22690</name>
</gene>
<evidence type="ECO:0000256" key="4">
    <source>
        <dbReference type="ARBA" id="ARBA00013346"/>
    </source>
</evidence>
<evidence type="ECO:0000256" key="9">
    <source>
        <dbReference type="ARBA" id="ARBA00030757"/>
    </source>
</evidence>
<evidence type="ECO:0000256" key="2">
    <source>
        <dbReference type="ARBA" id="ARBA00005369"/>
    </source>
</evidence>
<protein>
    <recommendedName>
        <fullName evidence="4">Protein-L-isoaspartate O-methyltransferase</fullName>
        <ecNumber evidence="3">2.1.1.77</ecNumber>
    </recommendedName>
    <alternativeName>
        <fullName evidence="11">L-isoaspartyl protein carboxyl methyltransferase</fullName>
    </alternativeName>
    <alternativeName>
        <fullName evidence="9">Protein L-isoaspartyl methyltransferase</fullName>
    </alternativeName>
    <alternativeName>
        <fullName evidence="10">Protein-beta-aspartate methyltransferase</fullName>
    </alternativeName>
</protein>
<evidence type="ECO:0000313" key="14">
    <source>
        <dbReference type="Proteomes" id="UP001596242"/>
    </source>
</evidence>
<dbReference type="RefSeq" id="WP_386400667.1">
    <property type="nucleotide sequence ID" value="NZ_JBHSPT010000051.1"/>
</dbReference>
<dbReference type="Gene3D" id="3.40.50.150">
    <property type="entry name" value="Vaccinia Virus protein VP39"/>
    <property type="match status" value="1"/>
</dbReference>
<dbReference type="Proteomes" id="UP001596242">
    <property type="component" value="Unassembled WGS sequence"/>
</dbReference>
<evidence type="ECO:0000313" key="13">
    <source>
        <dbReference type="EMBL" id="MFC6058157.1"/>
    </source>
</evidence>
<comment type="subcellular location">
    <subcellularLocation>
        <location evidence="1">Cytoplasm</location>
    </subcellularLocation>
</comment>
<organism evidence="13 14">
    <name type="scientific">Streptomyces pratens</name>
    <dbReference type="NCBI Taxonomy" id="887456"/>
    <lineage>
        <taxon>Bacteria</taxon>
        <taxon>Bacillati</taxon>
        <taxon>Actinomycetota</taxon>
        <taxon>Actinomycetes</taxon>
        <taxon>Kitasatosporales</taxon>
        <taxon>Streptomycetaceae</taxon>
        <taxon>Streptomyces</taxon>
    </lineage>
</organism>
<evidence type="ECO:0000256" key="3">
    <source>
        <dbReference type="ARBA" id="ARBA00011890"/>
    </source>
</evidence>
<dbReference type="CDD" id="cd02440">
    <property type="entry name" value="AdoMet_MTases"/>
    <property type="match status" value="1"/>
</dbReference>
<proteinExistence type="inferred from homology"/>
<sequence length="413" mass="44696">MNDKELRARLIERLTGSGHLRTGPWREAVSAVPRHEFLREGFFREVDGSTPTAWTPVMRDDPRWLEACYDDVSLVTQVAGTVVPGTSAGEILRAPTSSSTMPGLVVRMLEDLQVDVGHRVLEIGTGTGYSTALMCHRLGDDSVTSVEVDEDVSTRARTALGHCGFTPDLIVGDGLAGYKDGAPYDRVIATCGLLTVPRELIEQTRPGGIVLVTLCGWLYSSELARLTVHEDGTASGRFLGGQISFMLARPHLPPPLTRVPHLRSAPPAPRGGALHSDENPKTDRPITQPLVQERLRIPQDVPHSRRERYDRHGEEDPEHESWPRARGGGRCRPPTGSRAAAAVVMPRATTPTTSSRAARTAVGAPSSPRAKVPFRSRAGNGGGSEAMPARIYAGITTESHFLHTCKQSVTIGR</sequence>
<evidence type="ECO:0000256" key="1">
    <source>
        <dbReference type="ARBA" id="ARBA00004496"/>
    </source>
</evidence>
<evidence type="ECO:0000256" key="7">
    <source>
        <dbReference type="ARBA" id="ARBA00022679"/>
    </source>
</evidence>
<feature type="region of interest" description="Disordered" evidence="12">
    <location>
        <begin position="256"/>
        <end position="385"/>
    </location>
</feature>
<accession>A0ABW1M4I2</accession>
<keyword evidence="7" id="KW-0808">Transferase</keyword>
<dbReference type="InterPro" id="IPR000682">
    <property type="entry name" value="PCMT"/>
</dbReference>
<keyword evidence="6 13" id="KW-0489">Methyltransferase</keyword>
<evidence type="ECO:0000256" key="8">
    <source>
        <dbReference type="ARBA" id="ARBA00022691"/>
    </source>
</evidence>
<keyword evidence="14" id="KW-1185">Reference proteome</keyword>
<feature type="compositionally biased region" description="Basic and acidic residues" evidence="12">
    <location>
        <begin position="293"/>
        <end position="323"/>
    </location>
</feature>
<dbReference type="GO" id="GO:0008168">
    <property type="term" value="F:methyltransferase activity"/>
    <property type="evidence" value="ECO:0007669"/>
    <property type="project" value="UniProtKB-KW"/>
</dbReference>
<dbReference type="EC" id="2.1.1.77" evidence="3"/>
<dbReference type="SUPFAM" id="SSF53335">
    <property type="entry name" value="S-adenosyl-L-methionine-dependent methyltransferases"/>
    <property type="match status" value="1"/>
</dbReference>
<evidence type="ECO:0000256" key="6">
    <source>
        <dbReference type="ARBA" id="ARBA00022603"/>
    </source>
</evidence>